<organism evidence="2 3">
    <name type="scientific">Trametes cubensis</name>
    <dbReference type="NCBI Taxonomy" id="1111947"/>
    <lineage>
        <taxon>Eukaryota</taxon>
        <taxon>Fungi</taxon>
        <taxon>Dikarya</taxon>
        <taxon>Basidiomycota</taxon>
        <taxon>Agaricomycotina</taxon>
        <taxon>Agaricomycetes</taxon>
        <taxon>Polyporales</taxon>
        <taxon>Polyporaceae</taxon>
        <taxon>Trametes</taxon>
    </lineage>
</organism>
<name>A0AAD7XAQ3_9APHY</name>
<feature type="domain" description="HNH nuclease" evidence="1">
    <location>
        <begin position="211"/>
        <end position="252"/>
    </location>
</feature>
<dbReference type="AlphaFoldDB" id="A0AAD7XAQ3"/>
<keyword evidence="3" id="KW-1185">Reference proteome</keyword>
<reference evidence="2" key="1">
    <citation type="submission" date="2022-11" db="EMBL/GenBank/DDBJ databases">
        <title>Genome Sequence of Cubamyces cubensis.</title>
        <authorList>
            <person name="Buettner E."/>
        </authorList>
    </citation>
    <scope>NUCLEOTIDE SEQUENCE</scope>
    <source>
        <strain evidence="2">MPL-01</strain>
    </source>
</reference>
<protein>
    <recommendedName>
        <fullName evidence="1">HNH nuclease domain-containing protein</fullName>
    </recommendedName>
</protein>
<dbReference type="Proteomes" id="UP001215151">
    <property type="component" value="Unassembled WGS sequence"/>
</dbReference>
<accession>A0AAD7XAQ3</accession>
<dbReference type="Pfam" id="PF13391">
    <property type="entry name" value="HNH_2"/>
    <property type="match status" value="1"/>
</dbReference>
<sequence>MTALPPATTAAEILKSSSPAAFGVYENFVLPAESAAIDACNTLYIIQARVVGYLLLYPPSEDARRALTTELASYKSSSNVHQRVYGLGAMYLRHFIFVFRRNRGRTPAPSDDSSPPSPDRAREEYMRQLQPVPRDHLSAKHAALVRDNFRCMLTGTVDMASVDENLTIRAPGETEDLTRCFRIFPDSLGNTETYGTGPKEYGTATVWSILERFGYENISAELGSTSKNNLHRLENVMTLSPRIHALFDKMLLWLETVDETNSTHGTLSAQDNTYKVVLARGRTHDAINVREKVHFVSHHPDLPVPNPRYLQIHATCCRIAHMSGAADYLDLVLRDIEESKVLAEDGTSADTLTFAIHRRLADPV</sequence>
<evidence type="ECO:0000259" key="1">
    <source>
        <dbReference type="Pfam" id="PF13391"/>
    </source>
</evidence>
<dbReference type="EMBL" id="JAPEVG010000172">
    <property type="protein sequence ID" value="KAJ8474973.1"/>
    <property type="molecule type" value="Genomic_DNA"/>
</dbReference>
<gene>
    <name evidence="2" type="ORF">ONZ51_g6871</name>
</gene>
<evidence type="ECO:0000313" key="3">
    <source>
        <dbReference type="Proteomes" id="UP001215151"/>
    </source>
</evidence>
<comment type="caution">
    <text evidence="2">The sequence shown here is derived from an EMBL/GenBank/DDBJ whole genome shotgun (WGS) entry which is preliminary data.</text>
</comment>
<dbReference type="InterPro" id="IPR003615">
    <property type="entry name" value="HNH_nuc"/>
</dbReference>
<evidence type="ECO:0000313" key="2">
    <source>
        <dbReference type="EMBL" id="KAJ8474973.1"/>
    </source>
</evidence>
<proteinExistence type="predicted"/>